<gene>
    <name evidence="1" type="ORF">KSZ_00360</name>
</gene>
<accession>A0ABQ3V810</accession>
<reference evidence="1 2" key="1">
    <citation type="journal article" date="2021" name="Int. J. Syst. Evol. Microbiol.">
        <title>Reticulibacter mediterranei gen. nov., sp. nov., within the new family Reticulibacteraceae fam. nov., and Ktedonospora formicarum gen. nov., sp. nov., Ktedonobacter robiniae sp. nov., Dictyobacter formicarum sp. nov. and Dictyobacter arantiisoli sp. nov., belonging to the class Ktedonobacteria.</title>
        <authorList>
            <person name="Yabe S."/>
            <person name="Zheng Y."/>
            <person name="Wang C.M."/>
            <person name="Sakai Y."/>
            <person name="Abe K."/>
            <person name="Yokota A."/>
            <person name="Donadio S."/>
            <person name="Cavaletti L."/>
            <person name="Monciardini P."/>
        </authorList>
    </citation>
    <scope>NUCLEOTIDE SEQUENCE [LARGE SCALE GENOMIC DNA]</scope>
    <source>
        <strain evidence="1 2">SOSP1-9</strain>
    </source>
</reference>
<sequence length="69" mass="8018">MPFHRAPRDVYSDFQWMHMDKPVRDVHVHPLVLGSGQVWQNAGGESTQAFYILKIKPLQHNFCGSNLRK</sequence>
<evidence type="ECO:0000313" key="2">
    <source>
        <dbReference type="Proteomes" id="UP000635565"/>
    </source>
</evidence>
<keyword evidence="2" id="KW-1185">Reference proteome</keyword>
<dbReference type="Proteomes" id="UP000635565">
    <property type="component" value="Unassembled WGS sequence"/>
</dbReference>
<evidence type="ECO:0000313" key="1">
    <source>
        <dbReference type="EMBL" id="GHO82030.1"/>
    </source>
</evidence>
<organism evidence="1 2">
    <name type="scientific">Dictyobacter formicarum</name>
    <dbReference type="NCBI Taxonomy" id="2778368"/>
    <lineage>
        <taxon>Bacteria</taxon>
        <taxon>Bacillati</taxon>
        <taxon>Chloroflexota</taxon>
        <taxon>Ktedonobacteria</taxon>
        <taxon>Ktedonobacterales</taxon>
        <taxon>Dictyobacteraceae</taxon>
        <taxon>Dictyobacter</taxon>
    </lineage>
</organism>
<comment type="caution">
    <text evidence="1">The sequence shown here is derived from an EMBL/GenBank/DDBJ whole genome shotgun (WGS) entry which is preliminary data.</text>
</comment>
<protein>
    <submittedName>
        <fullName evidence="1">Uncharacterized protein</fullName>
    </submittedName>
</protein>
<proteinExistence type="predicted"/>
<dbReference type="EMBL" id="BNJJ01000001">
    <property type="protein sequence ID" value="GHO82030.1"/>
    <property type="molecule type" value="Genomic_DNA"/>
</dbReference>
<name>A0ABQ3V810_9CHLR</name>